<sequence>MRTSTPCRTIPGRKTPRKFEIMTVVSENSDENQQQMENGDCSQQVPPIIREKKISTISRISKKSIQQKIYKKGKVKFDKSTKAYTKSTPRLVERSGSCNIVSRTINGKQTSVFTDFFMTLIETKWRLVLPIFGMSVIISWIAYAGIFYGISSAHGDFNEDVVAGHKNCIANAEDFFAILLFSMETQTTIGYGSRYVTDDCPGAIFFIMLQSIWGALLQALLTGLVIAKIQKPSKRGNTILFSKYICISQEHDGKYLSIRIADLQKSNMIETSTRAVCVVSTLTTDGDFISHFRHDMEFKLDKKYSRIQLQWPVVLTTRLQQHSPLYNMDEDDLRNSDLELIILMDGIIESTGMTVQTRTSYIPSEFQWQHKFKPMIANINSSGVCEFTLKLFHETEEIQEEINYEPYHKLKRINRSQSSKCSENGRNESGFSEGIDTDVSSCCSDFSVFDAKYI</sequence>
<dbReference type="Gene3D" id="1.10.287.70">
    <property type="match status" value="1"/>
</dbReference>
<feature type="domain" description="Potassium channel inwardly rectifying transmembrane" evidence="13">
    <location>
        <begin position="92"/>
        <end position="232"/>
    </location>
</feature>
<evidence type="ECO:0000256" key="2">
    <source>
        <dbReference type="ARBA" id="ARBA00022448"/>
    </source>
</evidence>
<organism evidence="15 16">
    <name type="scientific">Mytilus galloprovincialis</name>
    <name type="common">Mediterranean mussel</name>
    <dbReference type="NCBI Taxonomy" id="29158"/>
    <lineage>
        <taxon>Eukaryota</taxon>
        <taxon>Metazoa</taxon>
        <taxon>Spiralia</taxon>
        <taxon>Lophotrochozoa</taxon>
        <taxon>Mollusca</taxon>
        <taxon>Bivalvia</taxon>
        <taxon>Autobranchia</taxon>
        <taxon>Pteriomorphia</taxon>
        <taxon>Mytilida</taxon>
        <taxon>Mytiloidea</taxon>
        <taxon>Mytilidae</taxon>
        <taxon>Mytilinae</taxon>
        <taxon>Mytilus</taxon>
    </lineage>
</organism>
<evidence type="ECO:0000256" key="3">
    <source>
        <dbReference type="ARBA" id="ARBA00022538"/>
    </source>
</evidence>
<dbReference type="AlphaFoldDB" id="A0A8B6FAR0"/>
<dbReference type="GO" id="GO:0005886">
    <property type="term" value="C:plasma membrane"/>
    <property type="evidence" value="ECO:0007669"/>
    <property type="project" value="TreeGrafter"/>
</dbReference>
<feature type="transmembrane region" description="Helical" evidence="12">
    <location>
        <begin position="203"/>
        <end position="227"/>
    </location>
</feature>
<evidence type="ECO:0000313" key="15">
    <source>
        <dbReference type="EMBL" id="VDI46668.1"/>
    </source>
</evidence>
<evidence type="ECO:0000256" key="12">
    <source>
        <dbReference type="SAM" id="Phobius"/>
    </source>
</evidence>
<feature type="domain" description="Inward rectifier potassium channel C-terminal" evidence="14">
    <location>
        <begin position="239"/>
        <end position="400"/>
    </location>
</feature>
<evidence type="ECO:0000256" key="8">
    <source>
        <dbReference type="ARBA" id="ARBA00023065"/>
    </source>
</evidence>
<dbReference type="SUPFAM" id="SSF81324">
    <property type="entry name" value="Voltage-gated potassium channels"/>
    <property type="match status" value="1"/>
</dbReference>
<keyword evidence="9 12" id="KW-0472">Membrane</keyword>
<dbReference type="Gene3D" id="2.60.40.1400">
    <property type="entry name" value="G protein-activated inward rectifier potassium channel 1"/>
    <property type="match status" value="1"/>
</dbReference>
<reference evidence="15" key="1">
    <citation type="submission" date="2018-11" db="EMBL/GenBank/DDBJ databases">
        <authorList>
            <person name="Alioto T."/>
            <person name="Alioto T."/>
        </authorList>
    </citation>
    <scope>NUCLEOTIDE SEQUENCE</scope>
</reference>
<dbReference type="PANTHER" id="PTHR11767:SF102">
    <property type="entry name" value="INWARDLY RECTIFYING POTASSIUM CHANNEL 1, ISOFORM F"/>
    <property type="match status" value="1"/>
</dbReference>
<dbReference type="InterPro" id="IPR041647">
    <property type="entry name" value="IRK_C"/>
</dbReference>
<dbReference type="GO" id="GO:0005242">
    <property type="term" value="F:inward rectifier potassium channel activity"/>
    <property type="evidence" value="ECO:0007669"/>
    <property type="project" value="InterPro"/>
</dbReference>
<dbReference type="Pfam" id="PF01007">
    <property type="entry name" value="IRK"/>
    <property type="match status" value="1"/>
</dbReference>
<evidence type="ECO:0000256" key="4">
    <source>
        <dbReference type="ARBA" id="ARBA00022692"/>
    </source>
</evidence>
<dbReference type="Proteomes" id="UP000596742">
    <property type="component" value="Unassembled WGS sequence"/>
</dbReference>
<evidence type="ECO:0000256" key="5">
    <source>
        <dbReference type="ARBA" id="ARBA00022882"/>
    </source>
</evidence>
<dbReference type="OrthoDB" id="273257at2759"/>
<keyword evidence="2 11" id="KW-0813">Transport</keyword>
<gene>
    <name evidence="15" type="ORF">MGAL_10B080285</name>
</gene>
<dbReference type="GO" id="GO:1990573">
    <property type="term" value="P:potassium ion import across plasma membrane"/>
    <property type="evidence" value="ECO:0007669"/>
    <property type="project" value="TreeGrafter"/>
</dbReference>
<evidence type="ECO:0000256" key="7">
    <source>
        <dbReference type="ARBA" id="ARBA00022989"/>
    </source>
</evidence>
<keyword evidence="4 11" id="KW-0812">Transmembrane</keyword>
<evidence type="ECO:0000256" key="1">
    <source>
        <dbReference type="ARBA" id="ARBA00004141"/>
    </source>
</evidence>
<keyword evidence="16" id="KW-1185">Reference proteome</keyword>
<keyword evidence="6 11" id="KW-0630">Potassium</keyword>
<proteinExistence type="inferred from homology"/>
<dbReference type="SUPFAM" id="SSF81296">
    <property type="entry name" value="E set domains"/>
    <property type="match status" value="1"/>
</dbReference>
<evidence type="ECO:0000256" key="10">
    <source>
        <dbReference type="ARBA" id="ARBA00023303"/>
    </source>
</evidence>
<comment type="similarity">
    <text evidence="11">Belongs to the inward rectifier-type potassium channel (TC 1.A.2.1) family.</text>
</comment>
<name>A0A8B6FAR0_MYTGA</name>
<dbReference type="InterPro" id="IPR040445">
    <property type="entry name" value="Kir_TM"/>
</dbReference>
<keyword evidence="8 11" id="KW-0406">Ion transport</keyword>
<dbReference type="EMBL" id="UYJE01006528">
    <property type="protein sequence ID" value="VDI46668.1"/>
    <property type="molecule type" value="Genomic_DNA"/>
</dbReference>
<evidence type="ECO:0000256" key="6">
    <source>
        <dbReference type="ARBA" id="ARBA00022958"/>
    </source>
</evidence>
<evidence type="ECO:0000256" key="11">
    <source>
        <dbReference type="RuleBase" id="RU003822"/>
    </source>
</evidence>
<keyword evidence="5 11" id="KW-0851">Voltage-gated channel</keyword>
<dbReference type="InterPro" id="IPR013518">
    <property type="entry name" value="K_chnl_inward-rec_Kir_cyto"/>
</dbReference>
<comment type="subcellular location">
    <subcellularLocation>
        <location evidence="1 11">Membrane</location>
        <topology evidence="1 11">Multi-pass membrane protein</topology>
    </subcellularLocation>
</comment>
<comment type="caution">
    <text evidence="15">The sequence shown here is derived from an EMBL/GenBank/DDBJ whole genome shotgun (WGS) entry which is preliminary data.</text>
</comment>
<protein>
    <submittedName>
        <fullName evidence="15">Potassium inwardly-rectifying channel subfamily J, other</fullName>
    </submittedName>
</protein>
<dbReference type="GO" id="GO:0034765">
    <property type="term" value="P:regulation of monoatomic ion transmembrane transport"/>
    <property type="evidence" value="ECO:0007669"/>
    <property type="project" value="TreeGrafter"/>
</dbReference>
<keyword evidence="7 12" id="KW-1133">Transmembrane helix</keyword>
<dbReference type="Pfam" id="PF17655">
    <property type="entry name" value="IRK_C"/>
    <property type="match status" value="1"/>
</dbReference>
<evidence type="ECO:0000313" key="16">
    <source>
        <dbReference type="Proteomes" id="UP000596742"/>
    </source>
</evidence>
<feature type="transmembrane region" description="Helical" evidence="12">
    <location>
        <begin position="127"/>
        <end position="150"/>
    </location>
</feature>
<evidence type="ECO:0000256" key="9">
    <source>
        <dbReference type="ARBA" id="ARBA00023136"/>
    </source>
</evidence>
<evidence type="ECO:0000259" key="14">
    <source>
        <dbReference type="Pfam" id="PF17655"/>
    </source>
</evidence>
<keyword evidence="3 11" id="KW-0633">Potassium transport</keyword>
<keyword evidence="10 11" id="KW-0407">Ion channel</keyword>
<dbReference type="GO" id="GO:0034702">
    <property type="term" value="C:monoatomic ion channel complex"/>
    <property type="evidence" value="ECO:0007669"/>
    <property type="project" value="UniProtKB-KW"/>
</dbReference>
<dbReference type="PANTHER" id="PTHR11767">
    <property type="entry name" value="INWARD RECTIFIER POTASSIUM CHANNEL"/>
    <property type="match status" value="1"/>
</dbReference>
<evidence type="ECO:0000259" key="13">
    <source>
        <dbReference type="Pfam" id="PF01007"/>
    </source>
</evidence>
<dbReference type="InterPro" id="IPR016449">
    <property type="entry name" value="K_chnl_inward-rec_Kir"/>
</dbReference>
<dbReference type="PRINTS" id="PR01320">
    <property type="entry name" value="KIRCHANNEL"/>
</dbReference>
<accession>A0A8B6FAR0</accession>
<dbReference type="InterPro" id="IPR014756">
    <property type="entry name" value="Ig_E-set"/>
</dbReference>